<comment type="caution">
    <text evidence="1">The sequence shown here is derived from an EMBL/GenBank/DDBJ whole genome shotgun (WGS) entry which is preliminary data.</text>
</comment>
<protein>
    <submittedName>
        <fullName evidence="1">Uncharacterized protein</fullName>
    </submittedName>
</protein>
<dbReference type="Pfam" id="PF12322">
    <property type="entry name" value="T4_baseplate"/>
    <property type="match status" value="1"/>
</dbReference>
<dbReference type="EMBL" id="LAZR01007005">
    <property type="protein sequence ID" value="KKM88117.1"/>
    <property type="molecule type" value="Genomic_DNA"/>
</dbReference>
<gene>
    <name evidence="1" type="ORF">LCGC14_1261940</name>
</gene>
<dbReference type="InterPro" id="IPR024364">
    <property type="entry name" value="Baseplate_phage_T4-like"/>
</dbReference>
<organism evidence="1">
    <name type="scientific">marine sediment metagenome</name>
    <dbReference type="NCBI Taxonomy" id="412755"/>
    <lineage>
        <taxon>unclassified sequences</taxon>
        <taxon>metagenomes</taxon>
        <taxon>ecological metagenomes</taxon>
    </lineage>
</organism>
<proteinExistence type="predicted"/>
<reference evidence="1" key="1">
    <citation type="journal article" date="2015" name="Nature">
        <title>Complex archaea that bridge the gap between prokaryotes and eukaryotes.</title>
        <authorList>
            <person name="Spang A."/>
            <person name="Saw J.H."/>
            <person name="Jorgensen S.L."/>
            <person name="Zaremba-Niedzwiedzka K."/>
            <person name="Martijn J."/>
            <person name="Lind A.E."/>
            <person name="van Eijk R."/>
            <person name="Schleper C."/>
            <person name="Guy L."/>
            <person name="Ettema T.J."/>
        </authorList>
    </citation>
    <scope>NUCLEOTIDE SEQUENCE</scope>
</reference>
<name>A0A0F9P3R1_9ZZZZ</name>
<sequence length="268" mass="30244">MNENVQPLPPPNPLLERARIPGETFPLPSRGLFYKDGELDASVKNGELLVQPMAAIDELTLKTPDKLFSGQAIEDIFRRCIPQVLKPLELLAQDVDYLLVCLRKLSFGENMEIEYQHDCSESKVHKYVFSVDPFIKNAKQIDPTKIKTSFALTLDNGQTVLMSPPRFMSTLNLYQSSARPDDQIDIQQLNKDLTNMFLGVIQDVDGTTDRDHIAQWLNTIPVGYVHKIQEAIEKASDWGPEFEVTTKCNDCGEDMVIASPINPIAFFM</sequence>
<dbReference type="AlphaFoldDB" id="A0A0F9P3R1"/>
<accession>A0A0F9P3R1</accession>
<evidence type="ECO:0000313" key="1">
    <source>
        <dbReference type="EMBL" id="KKM88117.1"/>
    </source>
</evidence>